<feature type="compositionally biased region" description="Pro residues" evidence="1">
    <location>
        <begin position="17"/>
        <end position="28"/>
    </location>
</feature>
<evidence type="ECO:0000313" key="4">
    <source>
        <dbReference type="Proteomes" id="UP000007431"/>
    </source>
</evidence>
<dbReference type="EMBL" id="GL377302">
    <property type="protein sequence ID" value="EFJ01777.1"/>
    <property type="molecule type" value="Genomic_DNA"/>
</dbReference>
<dbReference type="eggNOG" id="ENOG502SF37">
    <property type="taxonomic scope" value="Eukaryota"/>
</dbReference>
<dbReference type="Proteomes" id="UP000007431">
    <property type="component" value="Unassembled WGS sequence"/>
</dbReference>
<sequence>MVASQDVPAIEQILDPLCPPNDPPPPYPSREHRTRRARANRHLQRISTAGSGNESTAPESHSDNEARQSPYLLDGDSIDATETTPFLSPSSPRTSHRNYSGRPRSLSHSTVFSANSIAPSLAQTVVSLFDTDDTLEGGDDTLISTPPNDAPQPQADRREGLLTRRTWQRYFRPVTQWAYYKSLLHLLVFNFPYALAAWVYLFVFTLTGTVLLIALPLGAVLCFFGMIGARAFARGELYLQWLFHRPLNYPAPYPARPIFTRVRPPTASEVEAGLAAHDSLVPERSFYKNTYSMATDPTTYQALFYFLVVKPGITLILFLLFLVLGIPALALVVTAPAALRAMRRLGVWQANIAVEGLYLAVR</sequence>
<gene>
    <name evidence="3" type="ORF">SCHCODRAFT_63389</name>
</gene>
<dbReference type="AlphaFoldDB" id="D8PR58"/>
<keyword evidence="2" id="KW-0812">Transmembrane</keyword>
<feature type="compositionally biased region" description="Polar residues" evidence="1">
    <location>
        <begin position="46"/>
        <end position="59"/>
    </location>
</feature>
<reference evidence="3 4" key="1">
    <citation type="journal article" date="2010" name="Nat. Biotechnol.">
        <title>Genome sequence of the model mushroom Schizophyllum commune.</title>
        <authorList>
            <person name="Ohm R.A."/>
            <person name="de Jong J.F."/>
            <person name="Lugones L.G."/>
            <person name="Aerts A."/>
            <person name="Kothe E."/>
            <person name="Stajich J.E."/>
            <person name="de Vries R.P."/>
            <person name="Record E."/>
            <person name="Levasseur A."/>
            <person name="Baker S.E."/>
            <person name="Bartholomew K.A."/>
            <person name="Coutinho P.M."/>
            <person name="Erdmann S."/>
            <person name="Fowler T.J."/>
            <person name="Gathman A.C."/>
            <person name="Lombard V."/>
            <person name="Henrissat B."/>
            <person name="Knabe N."/>
            <person name="Kuees U."/>
            <person name="Lilly W.W."/>
            <person name="Lindquist E."/>
            <person name="Lucas S."/>
            <person name="Magnuson J.K."/>
            <person name="Piumi F."/>
            <person name="Raudaskoski M."/>
            <person name="Salamov A."/>
            <person name="Schmutz J."/>
            <person name="Schwarze F.W.M.R."/>
            <person name="vanKuyk P.A."/>
            <person name="Horton J.S."/>
            <person name="Grigoriev I.V."/>
            <person name="Woesten H.A.B."/>
        </authorList>
    </citation>
    <scope>NUCLEOTIDE SEQUENCE [LARGE SCALE GENOMIC DNA]</scope>
    <source>
        <strain evidence="4">H4-8 / FGSC 9210</strain>
    </source>
</reference>
<accession>D8PR58</accession>
<feature type="compositionally biased region" description="Basic residues" evidence="1">
    <location>
        <begin position="32"/>
        <end position="44"/>
    </location>
</feature>
<protein>
    <submittedName>
        <fullName evidence="3">Uncharacterized protein</fullName>
    </submittedName>
</protein>
<evidence type="ECO:0000256" key="1">
    <source>
        <dbReference type="SAM" id="MobiDB-lite"/>
    </source>
</evidence>
<evidence type="ECO:0000313" key="3">
    <source>
        <dbReference type="EMBL" id="EFJ01777.1"/>
    </source>
</evidence>
<name>D8PR58_SCHCM</name>
<keyword evidence="2" id="KW-1133">Transmembrane helix</keyword>
<feature type="transmembrane region" description="Helical" evidence="2">
    <location>
        <begin position="210"/>
        <end position="233"/>
    </location>
</feature>
<dbReference type="VEuPathDB" id="FungiDB:SCHCODRAFT_02575887"/>
<dbReference type="KEGG" id="scm:SCHCO_02575887"/>
<dbReference type="OMA" id="SFYRNAY"/>
<keyword evidence="2" id="KW-0472">Membrane</keyword>
<feature type="region of interest" description="Disordered" evidence="1">
    <location>
        <begin position="1"/>
        <end position="105"/>
    </location>
</feature>
<dbReference type="HOGENOM" id="CLU_035058_0_0_1"/>
<organism evidence="4">
    <name type="scientific">Schizophyllum commune (strain H4-8 / FGSC 9210)</name>
    <name type="common">Split gill fungus</name>
    <dbReference type="NCBI Taxonomy" id="578458"/>
    <lineage>
        <taxon>Eukaryota</taxon>
        <taxon>Fungi</taxon>
        <taxon>Dikarya</taxon>
        <taxon>Basidiomycota</taxon>
        <taxon>Agaricomycotina</taxon>
        <taxon>Agaricomycetes</taxon>
        <taxon>Agaricomycetidae</taxon>
        <taxon>Agaricales</taxon>
        <taxon>Schizophyllaceae</taxon>
        <taxon>Schizophyllum</taxon>
    </lineage>
</organism>
<dbReference type="GeneID" id="9588102"/>
<dbReference type="InParanoid" id="D8PR58"/>
<feature type="transmembrane region" description="Helical" evidence="2">
    <location>
        <begin position="313"/>
        <end position="339"/>
    </location>
</feature>
<proteinExistence type="predicted"/>
<feature type="region of interest" description="Disordered" evidence="1">
    <location>
        <begin position="137"/>
        <end position="156"/>
    </location>
</feature>
<feature type="transmembrane region" description="Helical" evidence="2">
    <location>
        <begin position="183"/>
        <end position="203"/>
    </location>
</feature>
<keyword evidence="4" id="KW-1185">Reference proteome</keyword>
<evidence type="ECO:0000256" key="2">
    <source>
        <dbReference type="SAM" id="Phobius"/>
    </source>
</evidence>
<dbReference type="OrthoDB" id="2576477at2759"/>
<feature type="compositionally biased region" description="Polar residues" evidence="1">
    <location>
        <begin position="80"/>
        <end position="93"/>
    </location>
</feature>
<dbReference type="RefSeq" id="XP_003036679.1">
    <property type="nucleotide sequence ID" value="XM_003036633.1"/>
</dbReference>